<dbReference type="OrthoDB" id="5672786at2"/>
<evidence type="ECO:0000313" key="1">
    <source>
        <dbReference type="EMBL" id="RIY31920.1"/>
    </source>
</evidence>
<organism evidence="1 2">
    <name type="scientific">Psittacicella melopsittaci</name>
    <dbReference type="NCBI Taxonomy" id="2028576"/>
    <lineage>
        <taxon>Bacteria</taxon>
        <taxon>Pseudomonadati</taxon>
        <taxon>Pseudomonadota</taxon>
        <taxon>Gammaproteobacteria</taxon>
        <taxon>Pasteurellales</taxon>
        <taxon>Psittacicellaceae</taxon>
        <taxon>Psittacicella</taxon>
    </lineage>
</organism>
<dbReference type="AlphaFoldDB" id="A0A3A1Y3B8"/>
<sequence length="477" mass="55758">MSILNNGDQFSAFFFNVNNPQSDCFRLASSYLNLGFRNEYFAVVLEEKDSARVEQKSYLVLDTPDCILLRHGLLVQNIEDKLIVSRFSYADLSQEPQVVDSIYLRGIDITQSYRYLDLAKYGLEDLATQISPNYPTFKPEDKLCQVAPLVQVDLTTYDNSASHESLLESLVSTPVVLNHFQFEMVNEQDLLNSVRNLSGFTLFENPRISSAFFAEHGLDYIIPYDNSMLTLEQIQDDPERMHLIWTDYLSSLYSTILPPQNEDLSQAEIEQRSSYYGNHYFYRDAFERPHKFSYYTVNISMKNDNLYANFLRIFQGYDFSPQYVPRQELIHLLNYLHLYNPAQYYVPGGFENDKQVPGEDYSIEDFKKEMLLVEKYYYLHSLIANFAPKDYTFEMAIEFFGVLQHWIVLAVIYNLDAKDDDLAKALEEAETYFSLVSMYLSVREDDDDAYLVMRRICNAYQFHNLLCQTRKILCSKD</sequence>
<evidence type="ECO:0000313" key="2">
    <source>
        <dbReference type="Proteomes" id="UP000266258"/>
    </source>
</evidence>
<dbReference type="Proteomes" id="UP000266258">
    <property type="component" value="Unassembled WGS sequence"/>
</dbReference>
<reference evidence="1 2" key="1">
    <citation type="submission" date="2017-08" db="EMBL/GenBank/DDBJ databases">
        <title>Reclassification of Bisgaard taxon 37 and 44.</title>
        <authorList>
            <person name="Christensen H."/>
        </authorList>
    </citation>
    <scope>NUCLEOTIDE SEQUENCE [LARGE SCALE GENOMIC DNA]</scope>
    <source>
        <strain evidence="1 2">B96_4</strain>
    </source>
</reference>
<accession>A0A3A1Y3B8</accession>
<keyword evidence="2" id="KW-1185">Reference proteome</keyword>
<proteinExistence type="predicted"/>
<dbReference type="EMBL" id="NRJH01000051">
    <property type="protein sequence ID" value="RIY31920.1"/>
    <property type="molecule type" value="Genomic_DNA"/>
</dbReference>
<comment type="caution">
    <text evidence="1">The sequence shown here is derived from an EMBL/GenBank/DDBJ whole genome shotgun (WGS) entry which is preliminary data.</text>
</comment>
<protein>
    <submittedName>
        <fullName evidence="1">Uncharacterized protein</fullName>
    </submittedName>
</protein>
<dbReference type="RefSeq" id="WP_119497380.1">
    <property type="nucleotide sequence ID" value="NZ_NRJH01000051.1"/>
</dbReference>
<name>A0A3A1Y3B8_9GAMM</name>
<gene>
    <name evidence="1" type="ORF">CJP74_06055</name>
</gene>